<dbReference type="InterPro" id="IPR055152">
    <property type="entry name" value="Transketolase-like_C_2"/>
</dbReference>
<sequence>HDSIGLGEDGPTHQPVEHLMSLRAMPGLTMIRPCDAAEAVAAWITAVGHTSGPVGIVLSRQKLPILDREKCGRAAGLAHGAYVLAEAGSGQPKLVLIATGSEVHLALAAREKLEAEGIPTRVVSMPSWELFEAQPLEYRQSVLPPAVKARVAIEAGVTLGWERYAGDAGEIVGLDRYGASAPGDLLLKNFGFNVDNVVARAKASLARV</sequence>
<evidence type="ECO:0000256" key="5">
    <source>
        <dbReference type="ARBA" id="ARBA00013152"/>
    </source>
</evidence>
<evidence type="ECO:0000256" key="6">
    <source>
        <dbReference type="ARBA" id="ARBA00022679"/>
    </source>
</evidence>
<dbReference type="Gene3D" id="3.40.50.920">
    <property type="match status" value="1"/>
</dbReference>
<evidence type="ECO:0000256" key="9">
    <source>
        <dbReference type="ARBA" id="ARBA00023052"/>
    </source>
</evidence>
<comment type="catalytic activity">
    <reaction evidence="10">
        <text>D-sedoheptulose 7-phosphate + D-glyceraldehyde 3-phosphate = aldehydo-D-ribose 5-phosphate + D-xylulose 5-phosphate</text>
        <dbReference type="Rhea" id="RHEA:10508"/>
        <dbReference type="ChEBI" id="CHEBI:57483"/>
        <dbReference type="ChEBI" id="CHEBI:57737"/>
        <dbReference type="ChEBI" id="CHEBI:58273"/>
        <dbReference type="ChEBI" id="CHEBI:59776"/>
        <dbReference type="EC" id="2.2.1.1"/>
    </reaction>
</comment>
<dbReference type="Pfam" id="PF02779">
    <property type="entry name" value="Transket_pyr"/>
    <property type="match status" value="1"/>
</dbReference>
<keyword evidence="9" id="KW-0786">Thiamine pyrophosphate</keyword>
<evidence type="ECO:0000256" key="3">
    <source>
        <dbReference type="ARBA" id="ARBA00007131"/>
    </source>
</evidence>
<protein>
    <recommendedName>
        <fullName evidence="5">transketolase</fullName>
        <ecNumber evidence="5">2.2.1.1</ecNumber>
    </recommendedName>
</protein>
<dbReference type="PANTHER" id="PTHR43522">
    <property type="entry name" value="TRANSKETOLASE"/>
    <property type="match status" value="1"/>
</dbReference>
<dbReference type="SUPFAM" id="SSF52922">
    <property type="entry name" value="TK C-terminal domain-like"/>
    <property type="match status" value="1"/>
</dbReference>
<comment type="subunit">
    <text evidence="4">Homodimer.</text>
</comment>
<comment type="similarity">
    <text evidence="3">Belongs to the transketolase family.</text>
</comment>
<proteinExistence type="inferred from homology"/>
<dbReference type="PANTHER" id="PTHR43522:SF2">
    <property type="entry name" value="TRANSKETOLASE 1-RELATED"/>
    <property type="match status" value="1"/>
</dbReference>
<dbReference type="InterPro" id="IPR033247">
    <property type="entry name" value="Transketolase_fam"/>
</dbReference>
<dbReference type="GO" id="GO:0046872">
    <property type="term" value="F:metal ion binding"/>
    <property type="evidence" value="ECO:0007669"/>
    <property type="project" value="UniProtKB-KW"/>
</dbReference>
<dbReference type="GO" id="GO:0004802">
    <property type="term" value="F:transketolase activity"/>
    <property type="evidence" value="ECO:0007669"/>
    <property type="project" value="UniProtKB-EC"/>
</dbReference>
<evidence type="ECO:0000256" key="8">
    <source>
        <dbReference type="ARBA" id="ARBA00022842"/>
    </source>
</evidence>
<evidence type="ECO:0000256" key="1">
    <source>
        <dbReference type="ARBA" id="ARBA00001946"/>
    </source>
</evidence>
<evidence type="ECO:0000256" key="2">
    <source>
        <dbReference type="ARBA" id="ARBA00001964"/>
    </source>
</evidence>
<evidence type="ECO:0000259" key="12">
    <source>
        <dbReference type="Pfam" id="PF22613"/>
    </source>
</evidence>
<dbReference type="GO" id="GO:0006098">
    <property type="term" value="P:pentose-phosphate shunt"/>
    <property type="evidence" value="ECO:0007669"/>
    <property type="project" value="TreeGrafter"/>
</dbReference>
<reference evidence="13 14" key="1">
    <citation type="submission" date="2019-03" db="EMBL/GenBank/DDBJ databases">
        <title>Lake Tanganyika Metagenome-Assembled Genomes (MAGs).</title>
        <authorList>
            <person name="Tran P."/>
        </authorList>
    </citation>
    <scope>NUCLEOTIDE SEQUENCE [LARGE SCALE GENOMIC DNA]</scope>
    <source>
        <strain evidence="13">K_DeepCast_65m_m2_236</strain>
    </source>
</reference>
<keyword evidence="7" id="KW-0479">Metal-binding</keyword>
<comment type="cofactor">
    <cofactor evidence="1">
        <name>Mg(2+)</name>
        <dbReference type="ChEBI" id="CHEBI:18420"/>
    </cofactor>
</comment>
<dbReference type="AlphaFoldDB" id="A0A938BNX0"/>
<name>A0A938BNX0_9BACT</name>
<dbReference type="SUPFAM" id="SSF52518">
    <property type="entry name" value="Thiamin diphosphate-binding fold (THDP-binding)"/>
    <property type="match status" value="1"/>
</dbReference>
<evidence type="ECO:0000256" key="4">
    <source>
        <dbReference type="ARBA" id="ARBA00011738"/>
    </source>
</evidence>
<dbReference type="InterPro" id="IPR005475">
    <property type="entry name" value="Transketolase-like_Pyr-bd"/>
</dbReference>
<dbReference type="Proteomes" id="UP000703893">
    <property type="component" value="Unassembled WGS sequence"/>
</dbReference>
<feature type="non-terminal residue" evidence="13">
    <location>
        <position position="1"/>
    </location>
</feature>
<gene>
    <name evidence="13" type="ORF">FJZ00_11765</name>
</gene>
<evidence type="ECO:0000256" key="10">
    <source>
        <dbReference type="ARBA" id="ARBA00049473"/>
    </source>
</evidence>
<evidence type="ECO:0000256" key="7">
    <source>
        <dbReference type="ARBA" id="ARBA00022723"/>
    </source>
</evidence>
<keyword evidence="6" id="KW-0808">Transferase</keyword>
<comment type="caution">
    <text evidence="13">The sequence shown here is derived from an EMBL/GenBank/DDBJ whole genome shotgun (WGS) entry which is preliminary data.</text>
</comment>
<keyword evidence="8" id="KW-0460">Magnesium</keyword>
<dbReference type="EMBL" id="VGJX01000737">
    <property type="protein sequence ID" value="MBM3275823.1"/>
    <property type="molecule type" value="Genomic_DNA"/>
</dbReference>
<feature type="domain" description="Transketolase-like C-terminal" evidence="12">
    <location>
        <begin position="80"/>
        <end position="193"/>
    </location>
</feature>
<dbReference type="GO" id="GO:0005829">
    <property type="term" value="C:cytosol"/>
    <property type="evidence" value="ECO:0007669"/>
    <property type="project" value="TreeGrafter"/>
</dbReference>
<dbReference type="Pfam" id="PF22613">
    <property type="entry name" value="Transketolase_C_1"/>
    <property type="match status" value="1"/>
</dbReference>
<organism evidence="13 14">
    <name type="scientific">Candidatus Tanganyikabacteria bacterium</name>
    <dbReference type="NCBI Taxonomy" id="2961651"/>
    <lineage>
        <taxon>Bacteria</taxon>
        <taxon>Bacillati</taxon>
        <taxon>Candidatus Sericytochromatia</taxon>
        <taxon>Candidatus Tanganyikabacteria</taxon>
    </lineage>
</organism>
<dbReference type="EC" id="2.2.1.1" evidence="5"/>
<evidence type="ECO:0000313" key="13">
    <source>
        <dbReference type="EMBL" id="MBM3275823.1"/>
    </source>
</evidence>
<dbReference type="FunFam" id="3.40.50.920:FF:000003">
    <property type="entry name" value="Transketolase"/>
    <property type="match status" value="1"/>
</dbReference>
<comment type="cofactor">
    <cofactor evidence="2">
        <name>thiamine diphosphate</name>
        <dbReference type="ChEBI" id="CHEBI:58937"/>
    </cofactor>
</comment>
<accession>A0A938BNX0</accession>
<dbReference type="InterPro" id="IPR009014">
    <property type="entry name" value="Transketo_C/PFOR_II"/>
</dbReference>
<dbReference type="Gene3D" id="3.40.50.970">
    <property type="match status" value="1"/>
</dbReference>
<feature type="domain" description="Transketolase-like pyrimidine-binding" evidence="11">
    <location>
        <begin position="1"/>
        <end position="64"/>
    </location>
</feature>
<dbReference type="InterPro" id="IPR029061">
    <property type="entry name" value="THDP-binding"/>
</dbReference>
<evidence type="ECO:0000259" key="11">
    <source>
        <dbReference type="Pfam" id="PF02779"/>
    </source>
</evidence>
<evidence type="ECO:0000313" key="14">
    <source>
        <dbReference type="Proteomes" id="UP000703893"/>
    </source>
</evidence>